<dbReference type="AlphaFoldDB" id="A0A0R3UGZ4"/>
<dbReference type="GO" id="GO:0008234">
    <property type="term" value="F:cysteine-type peptidase activity"/>
    <property type="evidence" value="ECO:0007669"/>
    <property type="project" value="UniProtKB-KW"/>
</dbReference>
<feature type="chain" id="PRO_5043132350" evidence="7">
    <location>
        <begin position="18"/>
        <end position="339"/>
    </location>
</feature>
<dbReference type="InterPro" id="IPR000668">
    <property type="entry name" value="Peptidase_C1A_C"/>
</dbReference>
<dbReference type="InterPro" id="IPR013128">
    <property type="entry name" value="Peptidase_C1A"/>
</dbReference>
<evidence type="ECO:0000313" key="11">
    <source>
        <dbReference type="Proteomes" id="UP000267029"/>
    </source>
</evidence>
<organism evidence="10 11">
    <name type="scientific">Mesocestoides corti</name>
    <name type="common">Flatworm</name>
    <dbReference type="NCBI Taxonomy" id="53468"/>
    <lineage>
        <taxon>Eukaryota</taxon>
        <taxon>Metazoa</taxon>
        <taxon>Spiralia</taxon>
        <taxon>Lophotrochozoa</taxon>
        <taxon>Platyhelminthes</taxon>
        <taxon>Cestoda</taxon>
        <taxon>Eucestoda</taxon>
        <taxon>Cyclophyllidea</taxon>
        <taxon>Mesocestoididae</taxon>
        <taxon>Mesocestoides</taxon>
    </lineage>
</organism>
<evidence type="ECO:0000313" key="12">
    <source>
        <dbReference type="WBParaSite" id="MCU_002156-RA"/>
    </source>
</evidence>
<comment type="similarity">
    <text evidence="1">Belongs to the peptidase C1 family.</text>
</comment>
<sequence>MHHTTPLLLLLFLQASAASFGGAIVVDELDLQNRWNAWKSRHGRVYRDAGENARRLAVFKHNLLYVRGHNRRYHAGLESYITDLNQFADLTSEEFIRKYLSLPRAPPPRRRATLWRGSRPRQDLPEEVDWRTKNLVTEIKNQGNCGSCWAFSATGALEGALAKKTGKLVSLSEQQLVDCSGDTGNLGCNGGYMSNAFKYLEDHLIEPESAYPYRARDGTCKYNSSLGLAKVTDIGGIPKENETALMEASATVGPISIGIDASALGFMFYRHGIYKSHWCSKENINHGVLLIGYGKLKGSPYWLVKNSWGKLWGMKGYIMMAKDYNNMCGIASLADFPYV</sequence>
<dbReference type="PANTHER" id="PTHR12411">
    <property type="entry name" value="CYSTEINE PROTEASE FAMILY C1-RELATED"/>
    <property type="match status" value="1"/>
</dbReference>
<dbReference type="STRING" id="53468.A0A0R3UGZ4"/>
<reference evidence="12" key="2">
    <citation type="submission" date="2019-11" db="UniProtKB">
        <authorList>
            <consortium name="WormBaseParasite"/>
        </authorList>
    </citation>
    <scope>IDENTIFICATION</scope>
</reference>
<feature type="domain" description="Peptidase C1A papain C-terminal" evidence="8">
    <location>
        <begin position="124"/>
        <end position="338"/>
    </location>
</feature>
<keyword evidence="6" id="KW-1015">Disulfide bond</keyword>
<evidence type="ECO:0000256" key="2">
    <source>
        <dbReference type="ARBA" id="ARBA00022670"/>
    </source>
</evidence>
<name>A0A0R3UGZ4_MESCO</name>
<feature type="signal peptide" evidence="7">
    <location>
        <begin position="1"/>
        <end position="17"/>
    </location>
</feature>
<keyword evidence="3" id="KW-0378">Hydrolase</keyword>
<dbReference type="PRINTS" id="PR00705">
    <property type="entry name" value="PAPAIN"/>
</dbReference>
<dbReference type="Pfam" id="PF08246">
    <property type="entry name" value="Inhibitor_I29"/>
    <property type="match status" value="1"/>
</dbReference>
<evidence type="ECO:0000256" key="5">
    <source>
        <dbReference type="ARBA" id="ARBA00023145"/>
    </source>
</evidence>
<dbReference type="OrthoDB" id="10253408at2759"/>
<dbReference type="InterPro" id="IPR039417">
    <property type="entry name" value="Peptidase_C1A_papain-like"/>
</dbReference>
<proteinExistence type="inferred from homology"/>
<dbReference type="Pfam" id="PF00112">
    <property type="entry name" value="Peptidase_C1"/>
    <property type="match status" value="1"/>
</dbReference>
<keyword evidence="5" id="KW-0865">Zymogen</keyword>
<evidence type="ECO:0000256" key="3">
    <source>
        <dbReference type="ARBA" id="ARBA00022801"/>
    </source>
</evidence>
<dbReference type="EMBL" id="UXSR01005271">
    <property type="protein sequence ID" value="VDD80546.1"/>
    <property type="molecule type" value="Genomic_DNA"/>
</dbReference>
<dbReference type="InterPro" id="IPR025660">
    <property type="entry name" value="Pept_his_AS"/>
</dbReference>
<keyword evidence="4" id="KW-0788">Thiol protease</keyword>
<dbReference type="SMART" id="SM00848">
    <property type="entry name" value="Inhibitor_I29"/>
    <property type="match status" value="1"/>
</dbReference>
<evidence type="ECO:0000259" key="9">
    <source>
        <dbReference type="SMART" id="SM00848"/>
    </source>
</evidence>
<keyword evidence="7" id="KW-0732">Signal</keyword>
<keyword evidence="11" id="KW-1185">Reference proteome</keyword>
<evidence type="ECO:0000313" key="10">
    <source>
        <dbReference type="EMBL" id="VDD80546.1"/>
    </source>
</evidence>
<dbReference type="SMART" id="SM00645">
    <property type="entry name" value="Pept_C1"/>
    <property type="match status" value="1"/>
</dbReference>
<evidence type="ECO:0000259" key="8">
    <source>
        <dbReference type="SMART" id="SM00645"/>
    </source>
</evidence>
<evidence type="ECO:0000256" key="6">
    <source>
        <dbReference type="ARBA" id="ARBA00023157"/>
    </source>
</evidence>
<dbReference type="SUPFAM" id="SSF54001">
    <property type="entry name" value="Cysteine proteinases"/>
    <property type="match status" value="1"/>
</dbReference>
<keyword evidence="2" id="KW-0645">Protease</keyword>
<dbReference type="Gene3D" id="3.90.70.10">
    <property type="entry name" value="Cysteine proteinases"/>
    <property type="match status" value="1"/>
</dbReference>
<accession>A0A0R3UGZ4</accession>
<reference evidence="10 11" key="1">
    <citation type="submission" date="2018-10" db="EMBL/GenBank/DDBJ databases">
        <authorList>
            <consortium name="Pathogen Informatics"/>
        </authorList>
    </citation>
    <scope>NUCLEOTIDE SEQUENCE [LARGE SCALE GENOMIC DNA]</scope>
</reference>
<dbReference type="PROSITE" id="PS00139">
    <property type="entry name" value="THIOL_PROTEASE_CYS"/>
    <property type="match status" value="1"/>
</dbReference>
<dbReference type="CDD" id="cd02248">
    <property type="entry name" value="Peptidase_C1A"/>
    <property type="match status" value="1"/>
</dbReference>
<dbReference type="InterPro" id="IPR038765">
    <property type="entry name" value="Papain-like_cys_pep_sf"/>
</dbReference>
<dbReference type="GO" id="GO:0006508">
    <property type="term" value="P:proteolysis"/>
    <property type="evidence" value="ECO:0007669"/>
    <property type="project" value="UniProtKB-KW"/>
</dbReference>
<protein>
    <submittedName>
        <fullName evidence="12">Cathepsin L</fullName>
    </submittedName>
</protein>
<evidence type="ECO:0000256" key="4">
    <source>
        <dbReference type="ARBA" id="ARBA00022807"/>
    </source>
</evidence>
<evidence type="ECO:0000256" key="7">
    <source>
        <dbReference type="SAM" id="SignalP"/>
    </source>
</evidence>
<feature type="domain" description="Cathepsin propeptide inhibitor" evidence="9">
    <location>
        <begin position="35"/>
        <end position="95"/>
    </location>
</feature>
<dbReference type="WBParaSite" id="MCU_002156-RA">
    <property type="protein sequence ID" value="MCU_002156-RA"/>
    <property type="gene ID" value="MCU_002156"/>
</dbReference>
<dbReference type="InterPro" id="IPR025661">
    <property type="entry name" value="Pept_asp_AS"/>
</dbReference>
<dbReference type="Proteomes" id="UP000267029">
    <property type="component" value="Unassembled WGS sequence"/>
</dbReference>
<dbReference type="InterPro" id="IPR000169">
    <property type="entry name" value="Pept_cys_AS"/>
</dbReference>
<dbReference type="InterPro" id="IPR013201">
    <property type="entry name" value="Prot_inhib_I29"/>
</dbReference>
<dbReference type="PROSITE" id="PS00639">
    <property type="entry name" value="THIOL_PROTEASE_HIS"/>
    <property type="match status" value="1"/>
</dbReference>
<gene>
    <name evidence="10" type="ORF">MCOS_LOCUS6549</name>
</gene>
<evidence type="ECO:0000256" key="1">
    <source>
        <dbReference type="ARBA" id="ARBA00008455"/>
    </source>
</evidence>
<dbReference type="FunFam" id="3.90.70.10:FF:000006">
    <property type="entry name" value="Cathepsin S"/>
    <property type="match status" value="1"/>
</dbReference>
<dbReference type="PROSITE" id="PS00640">
    <property type="entry name" value="THIOL_PROTEASE_ASN"/>
    <property type="match status" value="1"/>
</dbReference>